<evidence type="ECO:0000256" key="6">
    <source>
        <dbReference type="SAM" id="MobiDB-lite"/>
    </source>
</evidence>
<evidence type="ECO:0000256" key="4">
    <source>
        <dbReference type="ARBA" id="ARBA00035175"/>
    </source>
</evidence>
<dbReference type="AlphaFoldDB" id="A0A857MJ07"/>
<evidence type="ECO:0000313" key="8">
    <source>
        <dbReference type="Proteomes" id="UP001059824"/>
    </source>
</evidence>
<dbReference type="GO" id="GO:1990904">
    <property type="term" value="C:ribonucleoprotein complex"/>
    <property type="evidence" value="ECO:0007669"/>
    <property type="project" value="UniProtKB-KW"/>
</dbReference>
<gene>
    <name evidence="7" type="primary">rpmA</name>
    <name evidence="7" type="ORF">GII36_01660</name>
</gene>
<accession>A0A857MJ07</accession>
<dbReference type="PANTHER" id="PTHR15893">
    <property type="entry name" value="RIBOSOMAL PROTEIN L27"/>
    <property type="match status" value="1"/>
</dbReference>
<dbReference type="SUPFAM" id="SSF110324">
    <property type="entry name" value="Ribosomal L27 protein-like"/>
    <property type="match status" value="1"/>
</dbReference>
<dbReference type="PANTHER" id="PTHR15893:SF0">
    <property type="entry name" value="LARGE RIBOSOMAL SUBUNIT PROTEIN BL27M"/>
    <property type="match status" value="1"/>
</dbReference>
<dbReference type="InterPro" id="IPR001684">
    <property type="entry name" value="Ribosomal_bL27"/>
</dbReference>
<dbReference type="Pfam" id="PF01016">
    <property type="entry name" value="Ribosomal_L27"/>
    <property type="match status" value="1"/>
</dbReference>
<dbReference type="EMBL" id="CP045921">
    <property type="protein sequence ID" value="QHN42554.1"/>
    <property type="molecule type" value="Genomic_DNA"/>
</dbReference>
<keyword evidence="8" id="KW-1185">Reference proteome</keyword>
<name>A0A857MJ07_9BACT</name>
<dbReference type="Proteomes" id="UP001059824">
    <property type="component" value="Chromosome"/>
</dbReference>
<dbReference type="KEGG" id="mama:GII36_01660"/>
<dbReference type="GO" id="GO:0006412">
    <property type="term" value="P:translation"/>
    <property type="evidence" value="ECO:0007669"/>
    <property type="project" value="InterPro"/>
</dbReference>
<feature type="region of interest" description="Disordered" evidence="6">
    <location>
        <begin position="1"/>
        <end position="21"/>
    </location>
</feature>
<protein>
    <recommendedName>
        <fullName evidence="4">Large ribosomal subunit protein bL27</fullName>
    </recommendedName>
    <alternativeName>
        <fullName evidence="5">50S ribosomal protein L27</fullName>
    </alternativeName>
</protein>
<feature type="compositionally biased region" description="Basic residues" evidence="6">
    <location>
        <begin position="12"/>
        <end position="21"/>
    </location>
</feature>
<dbReference type="GO" id="GO:0005840">
    <property type="term" value="C:ribosome"/>
    <property type="evidence" value="ECO:0007669"/>
    <property type="project" value="UniProtKB-KW"/>
</dbReference>
<keyword evidence="3" id="KW-0687">Ribonucleoprotein</keyword>
<comment type="similarity">
    <text evidence="1">Belongs to the bacterial ribosomal protein bL27 family.</text>
</comment>
<organism evidence="7 8">
    <name type="scientific">Candidatus Mycosynbacter amalyticus</name>
    <dbReference type="NCBI Taxonomy" id="2665156"/>
    <lineage>
        <taxon>Bacteria</taxon>
        <taxon>Candidatus Saccharimonadota</taxon>
        <taxon>Candidatus Saccharimonadota incertae sedis</taxon>
        <taxon>Candidatus Mycosynbacter</taxon>
    </lineage>
</organism>
<dbReference type="GO" id="GO:0003735">
    <property type="term" value="F:structural constituent of ribosome"/>
    <property type="evidence" value="ECO:0007669"/>
    <property type="project" value="InterPro"/>
</dbReference>
<dbReference type="Gene3D" id="2.40.50.100">
    <property type="match status" value="1"/>
</dbReference>
<evidence type="ECO:0000256" key="2">
    <source>
        <dbReference type="ARBA" id="ARBA00022980"/>
    </source>
</evidence>
<evidence type="ECO:0000256" key="3">
    <source>
        <dbReference type="ARBA" id="ARBA00023274"/>
    </source>
</evidence>
<reference evidence="7" key="1">
    <citation type="journal article" date="2021" name="Nat. Microbiol.">
        <title>Cocultivation of an ultrasmall environmental parasitic bacterium with lytic ability against bacteria associated with wastewater foams.</title>
        <authorList>
            <person name="Batinovic S."/>
            <person name="Rose J.J.A."/>
            <person name="Ratcliffe J."/>
            <person name="Seviour R.J."/>
            <person name="Petrovski S."/>
        </authorList>
    </citation>
    <scope>NUCLEOTIDE SEQUENCE</scope>
    <source>
        <strain evidence="7">JR1</strain>
    </source>
</reference>
<evidence type="ECO:0000256" key="1">
    <source>
        <dbReference type="ARBA" id="ARBA00010797"/>
    </source>
</evidence>
<dbReference type="RefSeq" id="WP_260763943.1">
    <property type="nucleotide sequence ID" value="NZ_CP045921.1"/>
</dbReference>
<evidence type="ECO:0000256" key="5">
    <source>
        <dbReference type="ARBA" id="ARBA00035477"/>
    </source>
</evidence>
<dbReference type="PRINTS" id="PR00063">
    <property type="entry name" value="RIBOSOMALL27"/>
</dbReference>
<evidence type="ECO:0000313" key="7">
    <source>
        <dbReference type="EMBL" id="QHN42554.1"/>
    </source>
</evidence>
<sequence length="90" mass="9524">MSKVKAGGSSKNNRKSPGKRLGVKLFGGQAVKAGQVIVRQTGATKLAGDGTYISRNFTIHAAKDGVVEFKKVKKGLFTGKTAPRTQVHVK</sequence>
<proteinExistence type="inferred from homology"/>
<keyword evidence="2 7" id="KW-0689">Ribosomal protein</keyword>